<accession>A0AAU8UQ76</accession>
<dbReference type="EMBL" id="CP016374">
    <property type="protein sequence ID" value="AQX00463.1"/>
    <property type="molecule type" value="Genomic_DNA"/>
</dbReference>
<dbReference type="Proteomes" id="UP000190848">
    <property type="component" value="Chromosome"/>
</dbReference>
<sequence>MKTKCRIIYVEKSDDIECMLKSFGYEKRSGDGSYKKDCIAIIPKKKWYWYQQLPEKYRESKLIEL</sequence>
<organism evidence="1 2">
    <name type="scientific">Elizabethkingia anophelis</name>
    <dbReference type="NCBI Taxonomy" id="1117645"/>
    <lineage>
        <taxon>Bacteria</taxon>
        <taxon>Pseudomonadati</taxon>
        <taxon>Bacteroidota</taxon>
        <taxon>Flavobacteriia</taxon>
        <taxon>Flavobacteriales</taxon>
        <taxon>Weeksellaceae</taxon>
        <taxon>Elizabethkingia</taxon>
    </lineage>
</organism>
<gene>
    <name evidence="1" type="ORF">BBD32_02770</name>
</gene>
<evidence type="ECO:0000313" key="2">
    <source>
        <dbReference type="Proteomes" id="UP000190848"/>
    </source>
</evidence>
<proteinExistence type="predicted"/>
<name>A0AAU8UQ76_9FLAO</name>
<protein>
    <submittedName>
        <fullName evidence="1">Uncharacterized protein</fullName>
    </submittedName>
</protein>
<evidence type="ECO:0000313" key="1">
    <source>
        <dbReference type="EMBL" id="AQX00463.1"/>
    </source>
</evidence>
<reference evidence="1 2" key="1">
    <citation type="submission" date="2016-07" db="EMBL/GenBank/DDBJ databases">
        <title>Revisiting the taxonomy of the Elizabethkingia Genus using Whole-Genome Sequencing, Optical Mapping, and MALDI-TOF, along with proposal of three novel Elizabethkingia species: Elizabethkingia bruuniana sp. nov., Elizabethkingia ursingii sp. nov., and Elizabethkingia occulta sp. nov.</title>
        <authorList>
            <person name="Nicholson A.C."/>
        </authorList>
    </citation>
    <scope>NUCLEOTIDE SEQUENCE [LARGE SCALE GENOMIC DNA]</scope>
    <source>
        <strain evidence="1 2">F3201</strain>
    </source>
</reference>
<dbReference type="AlphaFoldDB" id="A0AAU8UQ76"/>